<keyword evidence="1 2" id="KW-0238">DNA-binding</keyword>
<dbReference type="GO" id="GO:0003677">
    <property type="term" value="F:DNA binding"/>
    <property type="evidence" value="ECO:0007669"/>
    <property type="project" value="UniProtKB-KW"/>
</dbReference>
<feature type="compositionally biased region" description="Low complexity" evidence="3">
    <location>
        <begin position="323"/>
        <end position="335"/>
    </location>
</feature>
<dbReference type="InterPro" id="IPR052605">
    <property type="entry name" value="Fungal_trans_regulator"/>
</dbReference>
<dbReference type="OrthoDB" id="2288358at2759"/>
<accession>W2SGU4</accession>
<dbReference type="PANTHER" id="PTHR35144:SF2">
    <property type="entry name" value="MEIOSIS-SPECIFIC TRANSCRIPTION FACTOR NDT80"/>
    <property type="match status" value="1"/>
</dbReference>
<proteinExistence type="predicted"/>
<dbReference type="FunCoup" id="W2SGU4">
    <property type="interactions" value="1153"/>
</dbReference>
<dbReference type="GO" id="GO:0000228">
    <property type="term" value="C:nuclear chromosome"/>
    <property type="evidence" value="ECO:0007669"/>
    <property type="project" value="TreeGrafter"/>
</dbReference>
<feature type="domain" description="NDT80" evidence="4">
    <location>
        <begin position="1"/>
        <end position="265"/>
    </location>
</feature>
<dbReference type="InParanoid" id="W2SGU4"/>
<feature type="DNA-binding region" description="NDT80" evidence="2">
    <location>
        <begin position="1"/>
        <end position="265"/>
    </location>
</feature>
<dbReference type="PROSITE" id="PS51517">
    <property type="entry name" value="NDT80"/>
    <property type="match status" value="1"/>
</dbReference>
<dbReference type="GO" id="GO:0003700">
    <property type="term" value="F:DNA-binding transcription factor activity"/>
    <property type="evidence" value="ECO:0007669"/>
    <property type="project" value="UniProtKB-UniRule"/>
</dbReference>
<dbReference type="RefSeq" id="XP_008711816.1">
    <property type="nucleotide sequence ID" value="XM_008713594.1"/>
</dbReference>
<evidence type="ECO:0000259" key="4">
    <source>
        <dbReference type="PROSITE" id="PS51517"/>
    </source>
</evidence>
<dbReference type="Gene3D" id="2.60.40.1390">
    <property type="entry name" value="NDT80 DNA-binding domain"/>
    <property type="match status" value="1"/>
</dbReference>
<feature type="region of interest" description="Disordered" evidence="3">
    <location>
        <begin position="95"/>
        <end position="164"/>
    </location>
</feature>
<gene>
    <name evidence="5" type="ORF">HMPREF1541_01294</name>
</gene>
<protein>
    <recommendedName>
        <fullName evidence="4">NDT80 domain-containing protein</fullName>
    </recommendedName>
</protein>
<reference evidence="5 6" key="1">
    <citation type="submission" date="2013-03" db="EMBL/GenBank/DDBJ databases">
        <title>The Genome Sequence of Phialophora europaea CBS 101466.</title>
        <authorList>
            <consortium name="The Broad Institute Genomics Platform"/>
            <person name="Cuomo C."/>
            <person name="de Hoog S."/>
            <person name="Gorbushina A."/>
            <person name="Walker B."/>
            <person name="Young S.K."/>
            <person name="Zeng Q."/>
            <person name="Gargeya S."/>
            <person name="Fitzgerald M."/>
            <person name="Haas B."/>
            <person name="Abouelleil A."/>
            <person name="Allen A.W."/>
            <person name="Alvarado L."/>
            <person name="Arachchi H.M."/>
            <person name="Berlin A.M."/>
            <person name="Chapman S.B."/>
            <person name="Gainer-Dewar J."/>
            <person name="Goldberg J."/>
            <person name="Griggs A."/>
            <person name="Gujja S."/>
            <person name="Hansen M."/>
            <person name="Howarth C."/>
            <person name="Imamovic A."/>
            <person name="Ireland A."/>
            <person name="Larimer J."/>
            <person name="McCowan C."/>
            <person name="Murphy C."/>
            <person name="Pearson M."/>
            <person name="Poon T.W."/>
            <person name="Priest M."/>
            <person name="Roberts A."/>
            <person name="Saif S."/>
            <person name="Shea T."/>
            <person name="Sisk P."/>
            <person name="Sykes S."/>
            <person name="Wortman J."/>
            <person name="Nusbaum C."/>
            <person name="Birren B."/>
        </authorList>
    </citation>
    <scope>NUCLEOTIDE SEQUENCE [LARGE SCALE GENOMIC DNA]</scope>
    <source>
        <strain evidence="5 6">CBS 101466</strain>
    </source>
</reference>
<dbReference type="InterPro" id="IPR008967">
    <property type="entry name" value="p53-like_TF_DNA-bd_sf"/>
</dbReference>
<evidence type="ECO:0000256" key="2">
    <source>
        <dbReference type="PROSITE-ProRule" id="PRU00850"/>
    </source>
</evidence>
<dbReference type="GO" id="GO:0045944">
    <property type="term" value="P:positive regulation of transcription by RNA polymerase II"/>
    <property type="evidence" value="ECO:0007669"/>
    <property type="project" value="TreeGrafter"/>
</dbReference>
<keyword evidence="6" id="KW-1185">Reference proteome</keyword>
<evidence type="ECO:0000313" key="6">
    <source>
        <dbReference type="Proteomes" id="UP000030752"/>
    </source>
</evidence>
<dbReference type="InterPro" id="IPR024061">
    <property type="entry name" value="NDT80_DNA-bd_dom"/>
</dbReference>
<feature type="compositionally biased region" description="Basic residues" evidence="3">
    <location>
        <begin position="137"/>
        <end position="158"/>
    </location>
</feature>
<dbReference type="PANTHER" id="PTHR35144">
    <property type="entry name" value="MEIOSIS-SPECIFIC TRANSCRIPTION FACTOR NDT80"/>
    <property type="match status" value="1"/>
</dbReference>
<dbReference type="Proteomes" id="UP000030752">
    <property type="component" value="Unassembled WGS sequence"/>
</dbReference>
<dbReference type="SUPFAM" id="SSF49417">
    <property type="entry name" value="p53-like transcription factors"/>
    <property type="match status" value="1"/>
</dbReference>
<evidence type="ECO:0000256" key="3">
    <source>
        <dbReference type="SAM" id="MobiDB-lite"/>
    </source>
</evidence>
<dbReference type="eggNOG" id="ENOG502RY09">
    <property type="taxonomic scope" value="Eukaryota"/>
</dbReference>
<feature type="region of interest" description="Disordered" evidence="3">
    <location>
        <begin position="255"/>
        <end position="350"/>
    </location>
</feature>
<evidence type="ECO:0000313" key="5">
    <source>
        <dbReference type="EMBL" id="ETN47104.1"/>
    </source>
</evidence>
<organism evidence="5 6">
    <name type="scientific">Cyphellophora europaea (strain CBS 101466)</name>
    <name type="common">Phialophora europaea</name>
    <dbReference type="NCBI Taxonomy" id="1220924"/>
    <lineage>
        <taxon>Eukaryota</taxon>
        <taxon>Fungi</taxon>
        <taxon>Dikarya</taxon>
        <taxon>Ascomycota</taxon>
        <taxon>Pezizomycotina</taxon>
        <taxon>Eurotiomycetes</taxon>
        <taxon>Chaetothyriomycetidae</taxon>
        <taxon>Chaetothyriales</taxon>
        <taxon>Cyphellophoraceae</taxon>
        <taxon>Cyphellophora</taxon>
    </lineage>
</organism>
<name>W2SGU4_CYPE1</name>
<dbReference type="VEuPathDB" id="FungiDB:HMPREF1541_01294"/>
<sequence>MSQNESPESKGPDFAKTINHQKILNRQGHQVKAEIGANIQKGFFQVDNKWTCYRRNYFAVSCSFQLNPFQDETFYILQDNQHKQVYSWALSISAKTGPANNQDSEPRGLVQHTPKRDKHGESVPGKHIVAPQNPHHLYPHHHLHHNHHHPHPQSHHHSGLAMHNPFYASAGSGLPALARGHNWDSTVNGEQAPPNSYTFERIQFQKATANNGKRRAQQQFFHVVVELSVNISPSRSHPEWVLVADKVSDAMVVRGRSPGHYKDNHQRRDSHGHMDDSRNGGSGSDGGHMSYTPYDPSSWGVSDNAHRGHQAHFSGGTHRTCLSSNGSPPSASSSATLNGSPTDEDFSLSDSETLKSTNICGLSRLTPPSETGVDSIFPISHKQALDDDSVDDESPYHFNPTLCDSVSSHAMEYPAFSQSKALCASS</sequence>
<dbReference type="EMBL" id="KB822711">
    <property type="protein sequence ID" value="ETN47104.1"/>
    <property type="molecule type" value="Genomic_DNA"/>
</dbReference>
<feature type="compositionally biased region" description="Basic and acidic residues" evidence="3">
    <location>
        <begin position="260"/>
        <end position="278"/>
    </location>
</feature>
<dbReference type="InterPro" id="IPR037141">
    <property type="entry name" value="NDT80_DNA-bd_dom_sf"/>
</dbReference>
<dbReference type="AlphaFoldDB" id="W2SGU4"/>
<dbReference type="Pfam" id="PF05224">
    <property type="entry name" value="NDT80_PhoG"/>
    <property type="match status" value="1"/>
</dbReference>
<dbReference type="GeneID" id="19968633"/>
<dbReference type="GO" id="GO:0051321">
    <property type="term" value="P:meiotic cell cycle"/>
    <property type="evidence" value="ECO:0007669"/>
    <property type="project" value="TreeGrafter"/>
</dbReference>
<evidence type="ECO:0000256" key="1">
    <source>
        <dbReference type="ARBA" id="ARBA00023125"/>
    </source>
</evidence>
<dbReference type="HOGENOM" id="CLU_042551_0_0_1"/>